<keyword evidence="7" id="KW-0812">Transmembrane</keyword>
<dbReference type="Pfam" id="PF00512">
    <property type="entry name" value="HisKA"/>
    <property type="match status" value="1"/>
</dbReference>
<evidence type="ECO:0000313" key="10">
    <source>
        <dbReference type="Proteomes" id="UP000700732"/>
    </source>
</evidence>
<dbReference type="PANTHER" id="PTHR42878:SF15">
    <property type="entry name" value="BACTERIOPHYTOCHROME"/>
    <property type="match status" value="1"/>
</dbReference>
<dbReference type="InterPro" id="IPR036890">
    <property type="entry name" value="HATPase_C_sf"/>
</dbReference>
<dbReference type="RefSeq" id="WP_186738405.1">
    <property type="nucleotide sequence ID" value="NZ_VFIA01000018.1"/>
</dbReference>
<dbReference type="InterPro" id="IPR007891">
    <property type="entry name" value="CHASE3"/>
</dbReference>
<dbReference type="Pfam" id="PF02518">
    <property type="entry name" value="HATPase_c"/>
    <property type="match status" value="1"/>
</dbReference>
<dbReference type="InterPro" id="IPR035965">
    <property type="entry name" value="PAS-like_dom_sf"/>
</dbReference>
<evidence type="ECO:0000256" key="1">
    <source>
        <dbReference type="ARBA" id="ARBA00000085"/>
    </source>
</evidence>
<protein>
    <recommendedName>
        <fullName evidence="2">histidine kinase</fullName>
        <ecNumber evidence="2">2.7.13.3</ecNumber>
    </recommendedName>
</protein>
<dbReference type="InterPro" id="IPR050351">
    <property type="entry name" value="BphY/WalK/GraS-like"/>
</dbReference>
<dbReference type="InterPro" id="IPR036097">
    <property type="entry name" value="HisK_dim/P_sf"/>
</dbReference>
<proteinExistence type="predicted"/>
<evidence type="ECO:0000256" key="7">
    <source>
        <dbReference type="SAM" id="Phobius"/>
    </source>
</evidence>
<evidence type="ECO:0000256" key="4">
    <source>
        <dbReference type="ARBA" id="ARBA00022679"/>
    </source>
</evidence>
<dbReference type="PROSITE" id="PS50109">
    <property type="entry name" value="HIS_KIN"/>
    <property type="match status" value="1"/>
</dbReference>
<comment type="caution">
    <text evidence="9">The sequence shown here is derived from an EMBL/GenBank/DDBJ whole genome shotgun (WGS) entry which is preliminary data.</text>
</comment>
<dbReference type="Gene3D" id="3.30.450.20">
    <property type="entry name" value="PAS domain"/>
    <property type="match status" value="1"/>
</dbReference>
<dbReference type="CDD" id="cd00082">
    <property type="entry name" value="HisKA"/>
    <property type="match status" value="1"/>
</dbReference>
<feature type="coiled-coil region" evidence="6">
    <location>
        <begin position="342"/>
        <end position="373"/>
    </location>
</feature>
<dbReference type="InterPro" id="IPR005467">
    <property type="entry name" value="His_kinase_dom"/>
</dbReference>
<gene>
    <name evidence="9" type="ORF">FH603_3155</name>
</gene>
<dbReference type="Gene3D" id="3.30.565.10">
    <property type="entry name" value="Histidine kinase-like ATPase, C-terminal domain"/>
    <property type="match status" value="1"/>
</dbReference>
<keyword evidence="4" id="KW-0808">Transferase</keyword>
<dbReference type="Proteomes" id="UP000700732">
    <property type="component" value="Unassembled WGS sequence"/>
</dbReference>
<dbReference type="PRINTS" id="PR00344">
    <property type="entry name" value="BCTRLSENSOR"/>
</dbReference>
<keyword evidence="7" id="KW-0472">Membrane</keyword>
<feature type="domain" description="Histidine kinase" evidence="8">
    <location>
        <begin position="376"/>
        <end position="606"/>
    </location>
</feature>
<dbReference type="EC" id="2.7.13.3" evidence="2"/>
<sequence length="617" mass="68037">MPHSLEIIKDRIRIDLSVIIAGFLVILGLLLLAYQQHRQEEDNQWVVHTYQVMDHVKAVEALLVDAETGARGYAATQDSVFLEPYRQARSQIESNLGTLPQLVADNPAQQRRVRQLNQLAKAKVAIVDRIVRTKPLPASPASHTLFQQGKQRMDAVRQHVRSMTAVEQALLKTRQQRAQNANRYTLGLTGLIGGLALLAFWQAYGLIQQSLTRRLQAQVVARQSADLLRAVIHNVPTGLVLYQAVRDSAGEIIDFIYTLSNPVNDRVAGRQADELFQVSLLAHSPVTRTNGVYEDLVQVVRSGQPLSRLRHFQSDRVQGWFDSRYVKQEDGVLVSFLDVTALKEAQLTQQQQAQALERANQELQRSNASLQSFAFVASHDLQEPLRKIEAFGNLLVELYAKELDEQGANYLQRMQVAARRMAHLIRALLSYARLGNAPTVVAPVSMSGLVDEILDDLETAITRSGVQITVGELPTLPGEVTQLRQLLQNLISNAIKFSQKPGGGLAQVTISSRLVAGGELPAGAPTAVPGAYWEIGVSDNGIGFDVQYLDRIFEAFQRLHSDKQFSGSGIGLAICKRVVENHGGWITADSQPGEGATFRVYLPEGGASPARSEEPPE</sequence>
<reference evidence="9 10" key="1">
    <citation type="submission" date="2019-06" db="EMBL/GenBank/DDBJ databases">
        <title>Spirosoma utsteinense sp. nov. isolated from Antarctic ice-free soils.</title>
        <authorList>
            <person name="Tahon G."/>
        </authorList>
    </citation>
    <scope>NUCLEOTIDE SEQUENCE [LARGE SCALE GENOMIC DNA]</scope>
    <source>
        <strain evidence="9 10">LMG 31447</strain>
    </source>
</reference>
<dbReference type="InterPro" id="IPR004358">
    <property type="entry name" value="Sig_transdc_His_kin-like_C"/>
</dbReference>
<evidence type="ECO:0000256" key="3">
    <source>
        <dbReference type="ARBA" id="ARBA00022553"/>
    </source>
</evidence>
<dbReference type="InterPro" id="IPR003594">
    <property type="entry name" value="HATPase_dom"/>
</dbReference>
<name>A0ABR6W9K2_9BACT</name>
<dbReference type="SUPFAM" id="SSF47384">
    <property type="entry name" value="Homodimeric domain of signal transducing histidine kinase"/>
    <property type="match status" value="1"/>
</dbReference>
<evidence type="ECO:0000313" key="9">
    <source>
        <dbReference type="EMBL" id="MBC3792641.1"/>
    </source>
</evidence>
<dbReference type="EMBL" id="VFIA01000018">
    <property type="protein sequence ID" value="MBC3792641.1"/>
    <property type="molecule type" value="Genomic_DNA"/>
</dbReference>
<keyword evidence="10" id="KW-1185">Reference proteome</keyword>
<dbReference type="SMART" id="SM00387">
    <property type="entry name" value="HATPase_c"/>
    <property type="match status" value="1"/>
</dbReference>
<keyword evidence="6" id="KW-0175">Coiled coil</keyword>
<organism evidence="9 10">
    <name type="scientific">Spirosoma utsteinense</name>
    <dbReference type="NCBI Taxonomy" id="2585773"/>
    <lineage>
        <taxon>Bacteria</taxon>
        <taxon>Pseudomonadati</taxon>
        <taxon>Bacteroidota</taxon>
        <taxon>Cytophagia</taxon>
        <taxon>Cytophagales</taxon>
        <taxon>Cytophagaceae</taxon>
        <taxon>Spirosoma</taxon>
    </lineage>
</organism>
<evidence type="ECO:0000256" key="5">
    <source>
        <dbReference type="ARBA" id="ARBA00022777"/>
    </source>
</evidence>
<keyword evidence="5 9" id="KW-0418">Kinase</keyword>
<dbReference type="PANTHER" id="PTHR42878">
    <property type="entry name" value="TWO-COMPONENT HISTIDINE KINASE"/>
    <property type="match status" value="1"/>
</dbReference>
<accession>A0ABR6W9K2</accession>
<dbReference type="Pfam" id="PF05227">
    <property type="entry name" value="CHASE3"/>
    <property type="match status" value="1"/>
</dbReference>
<dbReference type="InterPro" id="IPR003661">
    <property type="entry name" value="HisK_dim/P_dom"/>
</dbReference>
<keyword evidence="7" id="KW-1133">Transmembrane helix</keyword>
<feature type="transmembrane region" description="Helical" evidence="7">
    <location>
        <begin position="12"/>
        <end position="34"/>
    </location>
</feature>
<dbReference type="SMART" id="SM00388">
    <property type="entry name" value="HisKA"/>
    <property type="match status" value="1"/>
</dbReference>
<dbReference type="CDD" id="cd19410">
    <property type="entry name" value="HK9-like_sensor"/>
    <property type="match status" value="1"/>
</dbReference>
<dbReference type="GO" id="GO:0016301">
    <property type="term" value="F:kinase activity"/>
    <property type="evidence" value="ECO:0007669"/>
    <property type="project" value="UniProtKB-KW"/>
</dbReference>
<feature type="transmembrane region" description="Helical" evidence="7">
    <location>
        <begin position="184"/>
        <end position="204"/>
    </location>
</feature>
<keyword evidence="3" id="KW-0597">Phosphoprotein</keyword>
<evidence type="ECO:0000256" key="2">
    <source>
        <dbReference type="ARBA" id="ARBA00012438"/>
    </source>
</evidence>
<evidence type="ECO:0000256" key="6">
    <source>
        <dbReference type="SAM" id="Coils"/>
    </source>
</evidence>
<comment type="catalytic activity">
    <reaction evidence="1">
        <text>ATP + protein L-histidine = ADP + protein N-phospho-L-histidine.</text>
        <dbReference type="EC" id="2.7.13.3"/>
    </reaction>
</comment>
<dbReference type="Gene3D" id="1.10.287.130">
    <property type="match status" value="1"/>
</dbReference>
<evidence type="ECO:0000259" key="8">
    <source>
        <dbReference type="PROSITE" id="PS50109"/>
    </source>
</evidence>
<dbReference type="SUPFAM" id="SSF55785">
    <property type="entry name" value="PYP-like sensor domain (PAS domain)"/>
    <property type="match status" value="1"/>
</dbReference>
<dbReference type="SUPFAM" id="SSF55874">
    <property type="entry name" value="ATPase domain of HSP90 chaperone/DNA topoisomerase II/histidine kinase"/>
    <property type="match status" value="1"/>
</dbReference>